<dbReference type="Proteomes" id="UP000321638">
    <property type="component" value="Unassembled WGS sequence"/>
</dbReference>
<comment type="caution">
    <text evidence="3">The sequence shown here is derived from an EMBL/GenBank/DDBJ whole genome shotgun (WGS) entry which is preliminary data.</text>
</comment>
<comment type="similarity">
    <text evidence="1">Belongs to the aldolase class II family.</text>
</comment>
<evidence type="ECO:0000313" key="4">
    <source>
        <dbReference type="Proteomes" id="UP000321638"/>
    </source>
</evidence>
<dbReference type="RefSeq" id="WP_147851704.1">
    <property type="nucleotide sequence ID" value="NZ_VDUZ01000062.1"/>
</dbReference>
<dbReference type="SMART" id="SM01007">
    <property type="entry name" value="Aldolase_II"/>
    <property type="match status" value="1"/>
</dbReference>
<dbReference type="GO" id="GO:0005856">
    <property type="term" value="C:cytoskeleton"/>
    <property type="evidence" value="ECO:0007669"/>
    <property type="project" value="TreeGrafter"/>
</dbReference>
<name>A0A5C8P9S1_9HYPH</name>
<organism evidence="3 4">
    <name type="scientific">Vineibacter terrae</name>
    <dbReference type="NCBI Taxonomy" id="2586908"/>
    <lineage>
        <taxon>Bacteria</taxon>
        <taxon>Pseudomonadati</taxon>
        <taxon>Pseudomonadota</taxon>
        <taxon>Alphaproteobacteria</taxon>
        <taxon>Hyphomicrobiales</taxon>
        <taxon>Vineibacter</taxon>
    </lineage>
</organism>
<dbReference type="SUPFAM" id="SSF53639">
    <property type="entry name" value="AraD/HMP-PK domain-like"/>
    <property type="match status" value="1"/>
</dbReference>
<keyword evidence="4" id="KW-1185">Reference proteome</keyword>
<evidence type="ECO:0000259" key="2">
    <source>
        <dbReference type="SMART" id="SM01007"/>
    </source>
</evidence>
<dbReference type="EMBL" id="VDUZ01000062">
    <property type="protein sequence ID" value="TXL70286.1"/>
    <property type="molecule type" value="Genomic_DNA"/>
</dbReference>
<dbReference type="GO" id="GO:0051015">
    <property type="term" value="F:actin filament binding"/>
    <property type="evidence" value="ECO:0007669"/>
    <property type="project" value="TreeGrafter"/>
</dbReference>
<dbReference type="PANTHER" id="PTHR10672:SF3">
    <property type="entry name" value="PROTEIN HU-LI TAI SHAO"/>
    <property type="match status" value="1"/>
</dbReference>
<sequence>MDLPLTGIDVYALPPEQGEWVLRRQLAAAYRLVDQLGWTELIYGHLTARVPGDKLHFLINPYGLNYDEVTASNLVKIDVDGTAVEPTNYPVNHAGFVIHSAIHMANAARHKVVMHTHTRAGMAVCALEEGLLPISMVSTGFTGRLSSHDYEGPSLDLDERSRLQADLGDNQAMLLRNHGLLVTGSSVPEAFLRLWRLERACQIQIDAAAAGRLRVLDDQAARRSGADMDAFSQRESKIGIGDLEFAALLRKLDKTDPHWRH</sequence>
<dbReference type="Gene3D" id="3.40.225.10">
    <property type="entry name" value="Class II aldolase/adducin N-terminal domain"/>
    <property type="match status" value="1"/>
</dbReference>
<dbReference type="PANTHER" id="PTHR10672">
    <property type="entry name" value="ADDUCIN"/>
    <property type="match status" value="1"/>
</dbReference>
<dbReference type="InterPro" id="IPR001303">
    <property type="entry name" value="Aldolase_II/adducin_N"/>
</dbReference>
<dbReference type="InterPro" id="IPR051017">
    <property type="entry name" value="Aldolase-II_Adducin_sf"/>
</dbReference>
<reference evidence="3 4" key="1">
    <citation type="submission" date="2019-06" db="EMBL/GenBank/DDBJ databases">
        <title>New taxonomy in bacterial strain CC-CFT640, isolated from vineyard.</title>
        <authorList>
            <person name="Lin S.-Y."/>
            <person name="Tsai C.-F."/>
            <person name="Young C.-C."/>
        </authorList>
    </citation>
    <scope>NUCLEOTIDE SEQUENCE [LARGE SCALE GENOMIC DNA]</scope>
    <source>
        <strain evidence="3 4">CC-CFT640</strain>
    </source>
</reference>
<dbReference type="NCBIfam" id="NF005451">
    <property type="entry name" value="PRK07044.1"/>
    <property type="match status" value="1"/>
</dbReference>
<feature type="domain" description="Class II aldolase/adducin N-terminal" evidence="2">
    <location>
        <begin position="24"/>
        <end position="205"/>
    </location>
</feature>
<dbReference type="Pfam" id="PF00596">
    <property type="entry name" value="Aldolase_II"/>
    <property type="match status" value="1"/>
</dbReference>
<dbReference type="InterPro" id="IPR036409">
    <property type="entry name" value="Aldolase_II/adducin_N_sf"/>
</dbReference>
<dbReference type="OrthoDB" id="5291399at2"/>
<accession>A0A5C8P9S1</accession>
<evidence type="ECO:0000256" key="1">
    <source>
        <dbReference type="ARBA" id="ARBA00037961"/>
    </source>
</evidence>
<gene>
    <name evidence="3" type="ORF">FHP25_35275</name>
</gene>
<proteinExistence type="inferred from homology"/>
<protein>
    <submittedName>
        <fullName evidence="3">Class II aldolase/adducin family protein</fullName>
    </submittedName>
</protein>
<dbReference type="AlphaFoldDB" id="A0A5C8P9S1"/>
<evidence type="ECO:0000313" key="3">
    <source>
        <dbReference type="EMBL" id="TXL70286.1"/>
    </source>
</evidence>